<keyword evidence="4" id="KW-0547">Nucleotide-binding</keyword>
<feature type="transmembrane region" description="Helical" evidence="8">
    <location>
        <begin position="162"/>
        <end position="187"/>
    </location>
</feature>
<dbReference type="Proteomes" id="UP000240708">
    <property type="component" value="Unassembled WGS sequence"/>
</dbReference>
<organism evidence="10 11">
    <name type="scientific">Cecembia rubra</name>
    <dbReference type="NCBI Taxonomy" id="1485585"/>
    <lineage>
        <taxon>Bacteria</taxon>
        <taxon>Pseudomonadati</taxon>
        <taxon>Bacteroidota</taxon>
        <taxon>Cytophagia</taxon>
        <taxon>Cytophagales</taxon>
        <taxon>Cyclobacteriaceae</taxon>
        <taxon>Cecembia</taxon>
    </lineage>
</organism>
<feature type="domain" description="Pycsar effector protein" evidence="9">
    <location>
        <begin position="24"/>
        <end position="182"/>
    </location>
</feature>
<feature type="transmembrane region" description="Helical" evidence="8">
    <location>
        <begin position="40"/>
        <end position="61"/>
    </location>
</feature>
<dbReference type="AlphaFoldDB" id="A0A2P8E8B7"/>
<evidence type="ECO:0000256" key="3">
    <source>
        <dbReference type="ARBA" id="ARBA00022692"/>
    </source>
</evidence>
<reference evidence="10 11" key="1">
    <citation type="submission" date="2018-03" db="EMBL/GenBank/DDBJ databases">
        <title>Genomic Encyclopedia of Archaeal and Bacterial Type Strains, Phase II (KMG-II): from individual species to whole genera.</title>
        <authorList>
            <person name="Goeker M."/>
        </authorList>
    </citation>
    <scope>NUCLEOTIDE SEQUENCE [LARGE SCALE GENOMIC DNA]</scope>
    <source>
        <strain evidence="10 11">DSM 28057</strain>
    </source>
</reference>
<accession>A0A2P8E8B7</accession>
<evidence type="ECO:0000313" key="11">
    <source>
        <dbReference type="Proteomes" id="UP000240708"/>
    </source>
</evidence>
<protein>
    <recommendedName>
        <fullName evidence="9">Pycsar effector protein domain-containing protein</fullName>
    </recommendedName>
</protein>
<keyword evidence="6" id="KW-0051">Antiviral defense</keyword>
<dbReference type="GO" id="GO:0051607">
    <property type="term" value="P:defense response to virus"/>
    <property type="evidence" value="ECO:0007669"/>
    <property type="project" value="UniProtKB-KW"/>
</dbReference>
<name>A0A2P8E8B7_9BACT</name>
<proteinExistence type="predicted"/>
<sequence length="190" mass="21354">MQEELSVKKEKAERERQTFFRVAFKNNCNLLQIADNKANMVISINALVISSIIAISGYGTISNNLDLYGSKLIFPLVLILITCFISTILGVQAAKPKIVDNKAVEDRPKLGSLLFFGESSAYSKEAYLEELEKILPSRNELNSHMAVTLYYQGKVLKNKYNLLGYAYNVFLLGLAIGVFSFLIYLSLDFF</sequence>
<evidence type="ECO:0000256" key="6">
    <source>
        <dbReference type="ARBA" id="ARBA00023118"/>
    </source>
</evidence>
<gene>
    <name evidence="10" type="ORF">CLV48_103173</name>
</gene>
<comment type="subcellular location">
    <subcellularLocation>
        <location evidence="1">Cell membrane</location>
    </subcellularLocation>
</comment>
<keyword evidence="7 8" id="KW-0472">Membrane</keyword>
<keyword evidence="3 8" id="KW-0812">Transmembrane</keyword>
<dbReference type="GO" id="GO:0000166">
    <property type="term" value="F:nucleotide binding"/>
    <property type="evidence" value="ECO:0007669"/>
    <property type="project" value="UniProtKB-KW"/>
</dbReference>
<evidence type="ECO:0000313" key="10">
    <source>
        <dbReference type="EMBL" id="PSL05658.1"/>
    </source>
</evidence>
<feature type="transmembrane region" description="Helical" evidence="8">
    <location>
        <begin position="73"/>
        <end position="94"/>
    </location>
</feature>
<keyword evidence="11" id="KW-1185">Reference proteome</keyword>
<dbReference type="OrthoDB" id="5728337at2"/>
<dbReference type="EMBL" id="PYGF01000003">
    <property type="protein sequence ID" value="PSL05658.1"/>
    <property type="molecule type" value="Genomic_DNA"/>
</dbReference>
<dbReference type="RefSeq" id="WP_106566711.1">
    <property type="nucleotide sequence ID" value="NZ_JAUVYL010000014.1"/>
</dbReference>
<evidence type="ECO:0000256" key="7">
    <source>
        <dbReference type="ARBA" id="ARBA00023136"/>
    </source>
</evidence>
<comment type="caution">
    <text evidence="10">The sequence shown here is derived from an EMBL/GenBank/DDBJ whole genome shotgun (WGS) entry which is preliminary data.</text>
</comment>
<evidence type="ECO:0000256" key="1">
    <source>
        <dbReference type="ARBA" id="ARBA00004236"/>
    </source>
</evidence>
<keyword evidence="2" id="KW-1003">Cell membrane</keyword>
<evidence type="ECO:0000256" key="5">
    <source>
        <dbReference type="ARBA" id="ARBA00022989"/>
    </source>
</evidence>
<dbReference type="InterPro" id="IPR043760">
    <property type="entry name" value="PycTM_dom"/>
</dbReference>
<dbReference type="Pfam" id="PF18967">
    <property type="entry name" value="PycTM"/>
    <property type="match status" value="1"/>
</dbReference>
<evidence type="ECO:0000259" key="9">
    <source>
        <dbReference type="Pfam" id="PF18967"/>
    </source>
</evidence>
<evidence type="ECO:0000256" key="4">
    <source>
        <dbReference type="ARBA" id="ARBA00022741"/>
    </source>
</evidence>
<keyword evidence="5 8" id="KW-1133">Transmembrane helix</keyword>
<evidence type="ECO:0000256" key="2">
    <source>
        <dbReference type="ARBA" id="ARBA00022475"/>
    </source>
</evidence>
<dbReference type="GO" id="GO:0005886">
    <property type="term" value="C:plasma membrane"/>
    <property type="evidence" value="ECO:0007669"/>
    <property type="project" value="UniProtKB-SubCell"/>
</dbReference>
<evidence type="ECO:0000256" key="8">
    <source>
        <dbReference type="SAM" id="Phobius"/>
    </source>
</evidence>